<feature type="compositionally biased region" description="Polar residues" evidence="1">
    <location>
        <begin position="58"/>
        <end position="72"/>
    </location>
</feature>
<feature type="region of interest" description="Disordered" evidence="1">
    <location>
        <begin position="283"/>
        <end position="356"/>
    </location>
</feature>
<feature type="compositionally biased region" description="Basic residues" evidence="1">
    <location>
        <begin position="340"/>
        <end position="356"/>
    </location>
</feature>
<dbReference type="SUPFAM" id="SSF81631">
    <property type="entry name" value="PAP/OAS1 substrate-binding domain"/>
    <property type="match status" value="1"/>
</dbReference>
<dbReference type="SUPFAM" id="SSF81301">
    <property type="entry name" value="Nucleotidyltransferase"/>
    <property type="match status" value="1"/>
</dbReference>
<feature type="region of interest" description="Disordered" evidence="1">
    <location>
        <begin position="483"/>
        <end position="504"/>
    </location>
</feature>
<dbReference type="Gene3D" id="3.30.460.10">
    <property type="entry name" value="Beta Polymerase, domain 2"/>
    <property type="match status" value="1"/>
</dbReference>
<feature type="compositionally biased region" description="Basic and acidic residues" evidence="1">
    <location>
        <begin position="108"/>
        <end position="120"/>
    </location>
</feature>
<dbReference type="InterPro" id="IPR054708">
    <property type="entry name" value="MTPAP-like_central"/>
</dbReference>
<protein>
    <recommendedName>
        <fullName evidence="2">Poly(A) RNA polymerase mitochondrial-like central palm domain-containing protein</fullName>
    </recommendedName>
</protein>
<dbReference type="GO" id="GO:0046872">
    <property type="term" value="F:metal ion binding"/>
    <property type="evidence" value="ECO:0007669"/>
    <property type="project" value="UniProtKB-KW"/>
</dbReference>
<dbReference type="GO" id="GO:0005737">
    <property type="term" value="C:cytoplasm"/>
    <property type="evidence" value="ECO:0007669"/>
    <property type="project" value="UniProtKB-SubCell"/>
</dbReference>
<dbReference type="GO" id="GO:0016779">
    <property type="term" value="F:nucleotidyltransferase activity"/>
    <property type="evidence" value="ECO:0007669"/>
    <property type="project" value="TreeGrafter"/>
</dbReference>
<dbReference type="Gene3D" id="1.10.1410.10">
    <property type="match status" value="1"/>
</dbReference>
<feature type="compositionally biased region" description="Basic and acidic residues" evidence="1">
    <location>
        <begin position="161"/>
        <end position="171"/>
    </location>
</feature>
<dbReference type="EMBL" id="HBKQ01011957">
    <property type="protein sequence ID" value="CAE2220397.1"/>
    <property type="molecule type" value="Transcribed_RNA"/>
</dbReference>
<dbReference type="InterPro" id="IPR043519">
    <property type="entry name" value="NT_sf"/>
</dbReference>
<feature type="compositionally biased region" description="Basic and acidic residues" evidence="1">
    <location>
        <begin position="73"/>
        <end position="82"/>
    </location>
</feature>
<feature type="region of interest" description="Disordered" evidence="1">
    <location>
        <begin position="961"/>
        <end position="1043"/>
    </location>
</feature>
<evidence type="ECO:0000256" key="1">
    <source>
        <dbReference type="SAM" id="MobiDB-lite"/>
    </source>
</evidence>
<feature type="compositionally biased region" description="Basic and acidic residues" evidence="1">
    <location>
        <begin position="483"/>
        <end position="502"/>
    </location>
</feature>
<dbReference type="CDD" id="cd05402">
    <property type="entry name" value="NT_PAP_TUTase"/>
    <property type="match status" value="1"/>
</dbReference>
<dbReference type="GO" id="GO:0031123">
    <property type="term" value="P:RNA 3'-end processing"/>
    <property type="evidence" value="ECO:0007669"/>
    <property type="project" value="TreeGrafter"/>
</dbReference>
<feature type="compositionally biased region" description="Basic and acidic residues" evidence="1">
    <location>
        <begin position="313"/>
        <end position="324"/>
    </location>
</feature>
<evidence type="ECO:0000313" key="3">
    <source>
        <dbReference type="EMBL" id="CAE2220397.1"/>
    </source>
</evidence>
<proteinExistence type="predicted"/>
<dbReference type="PANTHER" id="PTHR12271:SF40">
    <property type="entry name" value="POLY(A) RNA POLYMERASE GLD2"/>
    <property type="match status" value="1"/>
</dbReference>
<gene>
    <name evidence="3" type="ORF">OAUR00152_LOCUS8113</name>
</gene>
<feature type="compositionally biased region" description="Basic and acidic residues" evidence="1">
    <location>
        <begin position="929"/>
        <end position="944"/>
    </location>
</feature>
<sequence length="1043" mass="116246">MGKEVEGADAPEQSLPTPNTINPSKKKGKSQKESVSFHTRSAKGGEHIRGGRPDCPLSSANDSKPVNTSSCKAETHPSDKLSQEISNKLHISDKQQSHKRRRRGRQRANRDNSNRDETHGAKPTCGGKADGDLAQLKEGRHSAGKIGKERQDMTQSNQYGRPKDSKQDGSHVTHVMSSSSPDELIHVKPELLLSHLRIDSDGWMSTAVEDKGLGDVLNDHLSDSSNMPELFPSTVALLKIISPSVDVLSGNISAVDYSSEKLQSLHHVENLYDICMKAVNDIDKMRTPPGTESSGNEEPSKRSETEATSEPVSEDKKVSEKDIIADQQSVDQEQKDKSKKDKAKKRAAGRRQNRLKRLASLQKARIERRRMQAPEREGGEVLVSASEAPASRICTACNSLRVLLHVLLPALHHLHRFNSELKASDGTTLHGRAGGKKKSRRCFLFFPEVFGTTTVNGRNALESQLVRAAEALEPGLVVEIERAQGKREKRTDKEDPDSRQVEDPLSGTLRRSLILGTGTVDEMASASLQLFLGTRSKKDTLDSMNIADYIDRTLIQRYFKRHPDWVRQSHRQAVDRLVDDLRFSFRGAQRSGVRLNVYGSCLSDLGLGQSSDVDISLHLPWAARTQQEFESGGITAHRYDRQMTSCVFEVARALGAGKDKFTDIVPVTFARVPVVKGRYNAANPFSEDGLLSFDVCFLNDIAVANSRLLAEYSRLDDRVRLLMMSIKSWAKANGVGSAADGTLSSYAWMNVVIFYLQCIGFVPNLQCPRLMRDHCLKPEKRSNSIDGLNTGFVYSRAVNNASVWNLPTKLSRLSSTALLSGFFVFYVKVFPHYSAVVSIRLGRCALLKTTFESARWWRLAIEDPFEIYSSHRPHDLGMHLEERGHKLVMDCLKRGMHVTTSVMCSLDPKHGMQGITKIGKLLVAQNEVHQQKGREQQGRKKVAELSDESFPSKMHYYNHKECDVSDQRSHRPSSEMKYGQGRQSLQKSEGMMPTASNKESSQDETGGHVMRHKQQRGPRSNKHKKSVPPKKQASRQGQGKVNV</sequence>
<evidence type="ECO:0000259" key="2">
    <source>
        <dbReference type="Pfam" id="PF22600"/>
    </source>
</evidence>
<name>A0A7S4I6U8_9STRA</name>
<feature type="compositionally biased region" description="Polar residues" evidence="1">
    <location>
        <begin position="14"/>
        <end position="23"/>
    </location>
</feature>
<reference evidence="3" key="1">
    <citation type="submission" date="2021-01" db="EMBL/GenBank/DDBJ databases">
        <authorList>
            <person name="Corre E."/>
            <person name="Pelletier E."/>
            <person name="Niang G."/>
            <person name="Scheremetjew M."/>
            <person name="Finn R."/>
            <person name="Kale V."/>
            <person name="Holt S."/>
            <person name="Cochrane G."/>
            <person name="Meng A."/>
            <person name="Brown T."/>
            <person name="Cohen L."/>
        </authorList>
    </citation>
    <scope>NUCLEOTIDE SEQUENCE</scope>
    <source>
        <strain evidence="3">Isolate 1302-5</strain>
    </source>
</reference>
<dbReference type="AlphaFoldDB" id="A0A7S4I6U8"/>
<dbReference type="Pfam" id="PF22600">
    <property type="entry name" value="MTPAP-like_central"/>
    <property type="match status" value="1"/>
</dbReference>
<accession>A0A7S4I6U8</accession>
<feature type="compositionally biased region" description="Basic residues" evidence="1">
    <location>
        <begin position="97"/>
        <end position="107"/>
    </location>
</feature>
<dbReference type="PANTHER" id="PTHR12271">
    <property type="entry name" value="POLY A POLYMERASE CID PAP -RELATED"/>
    <property type="match status" value="1"/>
</dbReference>
<feature type="region of interest" description="Disordered" evidence="1">
    <location>
        <begin position="1"/>
        <end position="181"/>
    </location>
</feature>
<feature type="compositionally biased region" description="Basic and acidic residues" evidence="1">
    <location>
        <begin position="129"/>
        <end position="152"/>
    </location>
</feature>
<feature type="compositionally biased region" description="Basic residues" evidence="1">
    <location>
        <begin position="1009"/>
        <end position="1028"/>
    </location>
</feature>
<organism evidence="3">
    <name type="scientific">Odontella aurita</name>
    <dbReference type="NCBI Taxonomy" id="265563"/>
    <lineage>
        <taxon>Eukaryota</taxon>
        <taxon>Sar</taxon>
        <taxon>Stramenopiles</taxon>
        <taxon>Ochrophyta</taxon>
        <taxon>Bacillariophyta</taxon>
        <taxon>Mediophyceae</taxon>
        <taxon>Biddulphiophycidae</taxon>
        <taxon>Eupodiscales</taxon>
        <taxon>Odontellaceae</taxon>
        <taxon>Odontella</taxon>
    </lineage>
</organism>
<feature type="region of interest" description="Disordered" evidence="1">
    <location>
        <begin position="927"/>
        <end position="946"/>
    </location>
</feature>
<feature type="domain" description="Poly(A) RNA polymerase mitochondrial-like central palm" evidence="2">
    <location>
        <begin position="577"/>
        <end position="714"/>
    </location>
</feature>
<feature type="compositionally biased region" description="Basic and acidic residues" evidence="1">
    <location>
        <begin position="961"/>
        <end position="974"/>
    </location>
</feature>
<feature type="compositionally biased region" description="Polar residues" evidence="1">
    <location>
        <begin position="1034"/>
        <end position="1043"/>
    </location>
</feature>
<feature type="compositionally biased region" description="Basic and acidic residues" evidence="1">
    <location>
        <begin position="43"/>
        <end position="52"/>
    </location>
</feature>